<dbReference type="GO" id="GO:0007030">
    <property type="term" value="P:Golgi organization"/>
    <property type="evidence" value="ECO:0007669"/>
    <property type="project" value="InterPro"/>
</dbReference>
<dbReference type="GO" id="GO:0000139">
    <property type="term" value="C:Golgi membrane"/>
    <property type="evidence" value="ECO:0007669"/>
    <property type="project" value="UniProtKB-SubCell"/>
</dbReference>
<feature type="domain" description="COG complex component COG2 C-terminal" evidence="11">
    <location>
        <begin position="853"/>
        <end position="1199"/>
    </location>
</feature>
<comment type="caution">
    <text evidence="13">The sequence shown here is derived from an EMBL/GenBank/DDBJ whole genome shotgun (WGS) entry which is preliminary data.</text>
</comment>
<organism evidence="13 14">
    <name type="scientific">Mortierella polycephala</name>
    <dbReference type="NCBI Taxonomy" id="41804"/>
    <lineage>
        <taxon>Eukaryota</taxon>
        <taxon>Fungi</taxon>
        <taxon>Fungi incertae sedis</taxon>
        <taxon>Mucoromycota</taxon>
        <taxon>Mortierellomycotina</taxon>
        <taxon>Mortierellomycetes</taxon>
        <taxon>Mortierellales</taxon>
        <taxon>Mortierellaceae</taxon>
        <taxon>Mortierella</taxon>
    </lineage>
</organism>
<dbReference type="InterPro" id="IPR024603">
    <property type="entry name" value="COG_complex_COG2_C"/>
</dbReference>
<sequence>MTNDMLRKMYKGRPPPFPPHLDDFDNDNEDAESNDTFDNAATFQSPSPAVHPSKFNRSGGYSASARYAPLDWKDYFESKRSVIVRGEGESEADITFNVFETRGKPDAPLFVMHHGAGLCALTFALTAKEIRKIAGEDASVLSYDVRGHGETVSANENNLSLDQLAKDLKNVIHATYGEHIPEILLVGHSMGGAVVCEAASRKMIPNLIGVAVLDIVEGKFSSVKSGTVRNVESARVSCPPLVVPSKESTPENPSYVWRTNLAASEQYWEEWFTGLTQKFLLSKAGRLLVLAGTDRLDKDMTIAQMQGKFQLLVFPNSGHSVQEDEPERMAKELVAFWKRNERLVLPPHPFLPHGATRPDCRHRMVASSGAVDNIRSGIDAGQQQNPNVAASTAMEENTNITSQSKKPSHLSIDSMGANSAFLHTLNSQLHIAARNSNNHNNTTTTSSNNHSRGHQQDEHSQLENDFPLSVGVDRAALIAPDFDTDEFLSARRHLPLEELKSQLIAHMKELKTELIELINSDYADFINLSTNLNGVDRMMEDLRKPLDRMRDDAIAVKSNLQSVIESLEQKLEHRAEIREKKASLQLLLNISESVAKVEGLLQISGSSETSVGQGESNESISVAKRLERVAIEYNQMQYLVSKGANLPFVSNIDWRLVRIKETMSENLATVLRACINPTQSTDIDPVSNKESLTQCMRTYALIDQTTDAEKVITDDLLAPFISKTITRAALSGPSYVGNDSSGSNTRQTQPRSLVIMYNRLIAFIDAHCSTLISITQKDLKGTNFDIPVNCIWGITAQTILKNIPQILSPGIADDFHRNYMDTMSFVSKIEELCGSRRSLTRLRSQANYQAFMRRWQLPAYFQLRFRDISMSIEDALQMNVETSQKSQSAEAHLSASITIIRAIERCWSPDIYIYGIAHSFWKFTLQLMARYSIWISTNLAKDLDQPKERTVQSRSSSPAPGSSGNSARQSGRSTPIPGNSLRSAGPLGKASLEDMMLQQLSMIVSDIDFATTRLQEVFEQQIRPKLPPSMADEPILKESFDQNLQTIRQDMPAAQQRITALLTKHCVETLANVKNITSRYGEGPPKEPSHFVPLILAPLRKYRDGSGLLLKEESRQAWTMEVIVAVTNKYSTILAEKLLEWKISEETTNKIKAAGAKSRAGALLSRPNLPNVFSSMGSSDAEANMSTDDKQRLQCVLDVRRYKSELTEFNIDPDKFEPYKDLKANTQPYENLLTVTNQN</sequence>
<feature type="compositionally biased region" description="Polar residues" evidence="9">
    <location>
        <begin position="381"/>
        <end position="405"/>
    </location>
</feature>
<feature type="compositionally biased region" description="Low complexity" evidence="9">
    <location>
        <begin position="436"/>
        <end position="450"/>
    </location>
</feature>
<dbReference type="GO" id="GO:0017119">
    <property type="term" value="C:Golgi transport complex"/>
    <property type="evidence" value="ECO:0007669"/>
    <property type="project" value="TreeGrafter"/>
</dbReference>
<dbReference type="InterPro" id="IPR009316">
    <property type="entry name" value="COG2"/>
</dbReference>
<name>A0A9P6Q8R9_9FUNG</name>
<feature type="domain" description="Conserved oligomeric Golgi complex subunit 2 N-terminal" evidence="10">
    <location>
        <begin position="473"/>
        <end position="542"/>
    </location>
</feature>
<feature type="region of interest" description="Disordered" evidence="9">
    <location>
        <begin position="377"/>
        <end position="412"/>
    </location>
</feature>
<keyword evidence="7" id="KW-0472">Membrane</keyword>
<evidence type="ECO:0000259" key="11">
    <source>
        <dbReference type="Pfam" id="PF12022"/>
    </source>
</evidence>
<dbReference type="OrthoDB" id="332281at2759"/>
<evidence type="ECO:0000256" key="3">
    <source>
        <dbReference type="ARBA" id="ARBA00020977"/>
    </source>
</evidence>
<evidence type="ECO:0000313" key="13">
    <source>
        <dbReference type="EMBL" id="KAG0261809.1"/>
    </source>
</evidence>
<dbReference type="Pfam" id="PF12022">
    <property type="entry name" value="COG2_C"/>
    <property type="match status" value="1"/>
</dbReference>
<dbReference type="GO" id="GO:0015031">
    <property type="term" value="P:protein transport"/>
    <property type="evidence" value="ECO:0007669"/>
    <property type="project" value="UniProtKB-KW"/>
</dbReference>
<keyword evidence="4" id="KW-0813">Transport</keyword>
<dbReference type="PANTHER" id="PTHR12961">
    <property type="entry name" value="CONSERVED OLIGOMERIC GOLGI COMPLEX COMPONENT 2"/>
    <property type="match status" value="1"/>
</dbReference>
<feature type="region of interest" description="Disordered" evidence="9">
    <location>
        <begin position="945"/>
        <end position="987"/>
    </location>
</feature>
<dbReference type="InterPro" id="IPR024602">
    <property type="entry name" value="COG_su2_N"/>
</dbReference>
<keyword evidence="14" id="KW-1185">Reference proteome</keyword>
<dbReference type="Pfam" id="PF12697">
    <property type="entry name" value="Abhydrolase_6"/>
    <property type="match status" value="1"/>
</dbReference>
<reference evidence="13" key="1">
    <citation type="journal article" date="2020" name="Fungal Divers.">
        <title>Resolving the Mortierellaceae phylogeny through synthesis of multi-gene phylogenetics and phylogenomics.</title>
        <authorList>
            <person name="Vandepol N."/>
            <person name="Liber J."/>
            <person name="Desiro A."/>
            <person name="Na H."/>
            <person name="Kennedy M."/>
            <person name="Barry K."/>
            <person name="Grigoriev I.V."/>
            <person name="Miller A.N."/>
            <person name="O'Donnell K."/>
            <person name="Stajich J.E."/>
            <person name="Bonito G."/>
        </authorList>
    </citation>
    <scope>NUCLEOTIDE SEQUENCE</scope>
    <source>
        <strain evidence="13">KOD948</strain>
    </source>
</reference>
<gene>
    <name evidence="13" type="primary">COG2</name>
    <name evidence="13" type="ORF">BG011_000640</name>
</gene>
<dbReference type="PANTHER" id="PTHR12961:SF0">
    <property type="entry name" value="CONSERVED OLIGOMERIC GOLGI COMPLEX SUBUNIT 2"/>
    <property type="match status" value="1"/>
</dbReference>
<feature type="compositionally biased region" description="Polar residues" evidence="9">
    <location>
        <begin position="969"/>
        <end position="982"/>
    </location>
</feature>
<evidence type="ECO:0000259" key="12">
    <source>
        <dbReference type="Pfam" id="PF12697"/>
    </source>
</evidence>
<feature type="region of interest" description="Disordered" evidence="9">
    <location>
        <begin position="1"/>
        <end position="55"/>
    </location>
</feature>
<keyword evidence="6" id="KW-0333">Golgi apparatus</keyword>
<evidence type="ECO:0000256" key="9">
    <source>
        <dbReference type="SAM" id="MobiDB-lite"/>
    </source>
</evidence>
<protein>
    <recommendedName>
        <fullName evidence="3">Conserved oligomeric Golgi complex subunit 2</fullName>
    </recommendedName>
    <alternativeName>
        <fullName evidence="8">Component of oligomeric Golgi complex 2</fullName>
    </alternativeName>
</protein>
<evidence type="ECO:0000256" key="4">
    <source>
        <dbReference type="ARBA" id="ARBA00022448"/>
    </source>
</evidence>
<dbReference type="Gene3D" id="3.40.50.1820">
    <property type="entry name" value="alpha/beta hydrolase"/>
    <property type="match status" value="1"/>
</dbReference>
<feature type="compositionally biased region" description="Low complexity" evidence="9">
    <location>
        <begin position="953"/>
        <end position="968"/>
    </location>
</feature>
<dbReference type="InterPro" id="IPR029058">
    <property type="entry name" value="AB_hydrolase_fold"/>
</dbReference>
<evidence type="ECO:0000259" key="10">
    <source>
        <dbReference type="Pfam" id="PF06148"/>
    </source>
</evidence>
<proteinExistence type="inferred from homology"/>
<evidence type="ECO:0000256" key="7">
    <source>
        <dbReference type="ARBA" id="ARBA00023136"/>
    </source>
</evidence>
<feature type="domain" description="AB hydrolase-1" evidence="12">
    <location>
        <begin position="110"/>
        <end position="331"/>
    </location>
</feature>
<dbReference type="AlphaFoldDB" id="A0A9P6Q8R9"/>
<evidence type="ECO:0000256" key="8">
    <source>
        <dbReference type="ARBA" id="ARBA00031344"/>
    </source>
</evidence>
<accession>A0A9P6Q8R9</accession>
<dbReference type="Proteomes" id="UP000726737">
    <property type="component" value="Unassembled WGS sequence"/>
</dbReference>
<dbReference type="InterPro" id="IPR000073">
    <property type="entry name" value="AB_hydrolase_1"/>
</dbReference>
<evidence type="ECO:0000256" key="5">
    <source>
        <dbReference type="ARBA" id="ARBA00022927"/>
    </source>
</evidence>
<comment type="similarity">
    <text evidence="2">Belongs to the COG2 family.</text>
</comment>
<feature type="region of interest" description="Disordered" evidence="9">
    <location>
        <begin position="436"/>
        <end position="461"/>
    </location>
</feature>
<comment type="subcellular location">
    <subcellularLocation>
        <location evidence="1">Golgi apparatus membrane</location>
        <topology evidence="1">Peripheral membrane protein</topology>
    </subcellularLocation>
</comment>
<dbReference type="EMBL" id="JAAAJA010000114">
    <property type="protein sequence ID" value="KAG0261809.1"/>
    <property type="molecule type" value="Genomic_DNA"/>
</dbReference>
<evidence type="ECO:0000256" key="1">
    <source>
        <dbReference type="ARBA" id="ARBA00004395"/>
    </source>
</evidence>
<evidence type="ECO:0000256" key="2">
    <source>
        <dbReference type="ARBA" id="ARBA00007603"/>
    </source>
</evidence>
<feature type="compositionally biased region" description="Acidic residues" evidence="9">
    <location>
        <begin position="24"/>
        <end position="35"/>
    </location>
</feature>
<evidence type="ECO:0000256" key="6">
    <source>
        <dbReference type="ARBA" id="ARBA00023034"/>
    </source>
</evidence>
<evidence type="ECO:0000313" key="14">
    <source>
        <dbReference type="Proteomes" id="UP000726737"/>
    </source>
</evidence>
<dbReference type="SUPFAM" id="SSF53474">
    <property type="entry name" value="alpha/beta-Hydrolases"/>
    <property type="match status" value="1"/>
</dbReference>
<dbReference type="GO" id="GO:0006891">
    <property type="term" value="P:intra-Golgi vesicle-mediated transport"/>
    <property type="evidence" value="ECO:0007669"/>
    <property type="project" value="TreeGrafter"/>
</dbReference>
<feature type="compositionally biased region" description="Polar residues" evidence="9">
    <location>
        <begin position="36"/>
        <end position="47"/>
    </location>
</feature>
<dbReference type="Pfam" id="PF06148">
    <property type="entry name" value="COG2_N"/>
    <property type="match status" value="1"/>
</dbReference>
<keyword evidence="5" id="KW-0653">Protein transport</keyword>